<feature type="transmembrane region" description="Helical" evidence="6">
    <location>
        <begin position="239"/>
        <end position="256"/>
    </location>
</feature>
<feature type="transmembrane region" description="Helical" evidence="6">
    <location>
        <begin position="212"/>
        <end position="233"/>
    </location>
</feature>
<feature type="transmembrane region" description="Helical" evidence="6">
    <location>
        <begin position="163"/>
        <end position="182"/>
    </location>
</feature>
<feature type="transmembrane region" description="Helical" evidence="6">
    <location>
        <begin position="69"/>
        <end position="86"/>
    </location>
</feature>
<protein>
    <submittedName>
        <fullName evidence="7">Ribose import permease protein RbsC</fullName>
    </submittedName>
</protein>
<feature type="transmembrane region" description="Helical" evidence="6">
    <location>
        <begin position="45"/>
        <end position="62"/>
    </location>
</feature>
<organism evidence="7 8">
    <name type="scientific">Calidithermus terrae</name>
    <dbReference type="NCBI Taxonomy" id="1408545"/>
    <lineage>
        <taxon>Bacteria</taxon>
        <taxon>Thermotogati</taxon>
        <taxon>Deinococcota</taxon>
        <taxon>Deinococci</taxon>
        <taxon>Thermales</taxon>
        <taxon>Thermaceae</taxon>
        <taxon>Calidithermus</taxon>
    </lineage>
</organism>
<dbReference type="CDD" id="cd06579">
    <property type="entry name" value="TM_PBP1_transp_AraH_like"/>
    <property type="match status" value="1"/>
</dbReference>
<dbReference type="Pfam" id="PF02653">
    <property type="entry name" value="BPD_transp_2"/>
    <property type="match status" value="1"/>
</dbReference>
<reference evidence="7 8" key="1">
    <citation type="submission" date="2018-08" db="EMBL/GenBank/DDBJ databases">
        <title>Meiothermus terrae DSM 26712 genome sequencing project.</title>
        <authorList>
            <person name="Da Costa M.S."/>
            <person name="Albuquerque L."/>
            <person name="Raposo P."/>
            <person name="Froufe H.J.C."/>
            <person name="Barroso C.S."/>
            <person name="Egas C."/>
        </authorList>
    </citation>
    <scope>NUCLEOTIDE SEQUENCE [LARGE SCALE GENOMIC DNA]</scope>
    <source>
        <strain evidence="7 8">DSM 26712</strain>
    </source>
</reference>
<dbReference type="PANTHER" id="PTHR32196">
    <property type="entry name" value="ABC TRANSPORTER PERMEASE PROTEIN YPHD-RELATED-RELATED"/>
    <property type="match status" value="1"/>
</dbReference>
<dbReference type="GO" id="GO:0005886">
    <property type="term" value="C:plasma membrane"/>
    <property type="evidence" value="ECO:0007669"/>
    <property type="project" value="UniProtKB-SubCell"/>
</dbReference>
<dbReference type="RefSeq" id="WP_119316187.1">
    <property type="nucleotide sequence ID" value="NZ_QXDL01000186.1"/>
</dbReference>
<keyword evidence="3 6" id="KW-0812">Transmembrane</keyword>
<accession>A0A399E996</accession>
<evidence type="ECO:0000256" key="1">
    <source>
        <dbReference type="ARBA" id="ARBA00004651"/>
    </source>
</evidence>
<comment type="subcellular location">
    <subcellularLocation>
        <location evidence="1">Cell membrane</location>
        <topology evidence="1">Multi-pass membrane protein</topology>
    </subcellularLocation>
</comment>
<keyword evidence="5 6" id="KW-0472">Membrane</keyword>
<evidence type="ECO:0000313" key="8">
    <source>
        <dbReference type="Proteomes" id="UP000265715"/>
    </source>
</evidence>
<proteinExistence type="predicted"/>
<feature type="transmembrane region" description="Helical" evidence="6">
    <location>
        <begin position="98"/>
        <end position="120"/>
    </location>
</feature>
<dbReference type="InterPro" id="IPR001851">
    <property type="entry name" value="ABC_transp_permease"/>
</dbReference>
<sequence>MTLLRRLLAQPYALALILLILGLVVTALFQPAFFTPRTFANNLRTYLPLILLAVGQTVVVLGGGIDLSLGAILTLSSVVMVQAFGLEPDPGPLRTFGGVALGLLVGTLAGAVNGFCVAYLRLQPIIATFATSFIWGGLALWVLPQPGGNVPTVLQDFVRVYFLVPFSLWAVLTILLAWAWFLGTRWARALYAVGGNPQAAFTSGISVERTRLGAYAAAGLLTGLGAFFLTADIATGDPLIGGPLTLASVVAVVIGGTRLSGGAGGIVGSILGAVAYYLLKNVVALSVFNFNLSPQWQTLIDGTVIVLALAAPGLLRLVRRQP</sequence>
<evidence type="ECO:0000256" key="3">
    <source>
        <dbReference type="ARBA" id="ARBA00022692"/>
    </source>
</evidence>
<gene>
    <name evidence="7" type="primary">rbsC_2</name>
    <name evidence="7" type="ORF">Mterra_03260</name>
</gene>
<keyword evidence="2" id="KW-1003">Cell membrane</keyword>
<dbReference type="OrthoDB" id="9808136at2"/>
<feature type="transmembrane region" description="Helical" evidence="6">
    <location>
        <begin position="263"/>
        <end position="279"/>
    </location>
</feature>
<dbReference type="GO" id="GO:0022857">
    <property type="term" value="F:transmembrane transporter activity"/>
    <property type="evidence" value="ECO:0007669"/>
    <property type="project" value="InterPro"/>
</dbReference>
<keyword evidence="8" id="KW-1185">Reference proteome</keyword>
<feature type="transmembrane region" description="Helical" evidence="6">
    <location>
        <begin position="299"/>
        <end position="318"/>
    </location>
</feature>
<evidence type="ECO:0000313" key="7">
    <source>
        <dbReference type="EMBL" id="RIH81297.1"/>
    </source>
</evidence>
<dbReference type="Proteomes" id="UP000265715">
    <property type="component" value="Unassembled WGS sequence"/>
</dbReference>
<feature type="transmembrane region" description="Helical" evidence="6">
    <location>
        <begin position="12"/>
        <end position="33"/>
    </location>
</feature>
<comment type="caution">
    <text evidence="7">The sequence shown here is derived from an EMBL/GenBank/DDBJ whole genome shotgun (WGS) entry which is preliminary data.</text>
</comment>
<dbReference type="EMBL" id="QXDL01000186">
    <property type="protein sequence ID" value="RIH81297.1"/>
    <property type="molecule type" value="Genomic_DNA"/>
</dbReference>
<evidence type="ECO:0000256" key="4">
    <source>
        <dbReference type="ARBA" id="ARBA00022989"/>
    </source>
</evidence>
<evidence type="ECO:0000256" key="6">
    <source>
        <dbReference type="SAM" id="Phobius"/>
    </source>
</evidence>
<evidence type="ECO:0000256" key="2">
    <source>
        <dbReference type="ARBA" id="ARBA00022475"/>
    </source>
</evidence>
<feature type="transmembrane region" description="Helical" evidence="6">
    <location>
        <begin position="125"/>
        <end position="143"/>
    </location>
</feature>
<keyword evidence="4 6" id="KW-1133">Transmembrane helix</keyword>
<dbReference type="AlphaFoldDB" id="A0A399E996"/>
<name>A0A399E996_9DEIN</name>
<evidence type="ECO:0000256" key="5">
    <source>
        <dbReference type="ARBA" id="ARBA00023136"/>
    </source>
</evidence>